<dbReference type="RefSeq" id="WP_202056273.1">
    <property type="nucleotide sequence ID" value="NZ_WSRS01000004.1"/>
</dbReference>
<sequence>MSLLSKVTTSAALAKKGKFTMKFKKEHQIVKSWVSLVNAGTYTFEEVPDLFNLRAIVAQVLAKKQQGKEINSDIKEG</sequence>
<reference evidence="1 2" key="1">
    <citation type="submission" date="2019-12" db="EMBL/GenBank/DDBJ databases">
        <title>Microbes associate with the intestines of laboratory mice.</title>
        <authorList>
            <person name="Navarre W."/>
            <person name="Wong E."/>
        </authorList>
    </citation>
    <scope>NUCLEOTIDE SEQUENCE [LARGE SCALE GENOMIC DNA]</scope>
    <source>
        <strain evidence="1 2">NM51_B2-22</strain>
    </source>
</reference>
<accession>A0A7X3KBJ5</accession>
<proteinExistence type="predicted"/>
<gene>
    <name evidence="1" type="ORF">E5983_01015</name>
</gene>
<protein>
    <submittedName>
        <fullName evidence="1">Uncharacterized protein</fullName>
    </submittedName>
</protein>
<evidence type="ECO:0000313" key="2">
    <source>
        <dbReference type="Proteomes" id="UP000461595"/>
    </source>
</evidence>
<name>A0A7X3KBJ5_9STRE</name>
<organism evidence="1 2">
    <name type="scientific">Streptococcus danieliae</name>
    <dbReference type="NCBI Taxonomy" id="747656"/>
    <lineage>
        <taxon>Bacteria</taxon>
        <taxon>Bacillati</taxon>
        <taxon>Bacillota</taxon>
        <taxon>Bacilli</taxon>
        <taxon>Lactobacillales</taxon>
        <taxon>Streptococcaceae</taxon>
        <taxon>Streptococcus</taxon>
    </lineage>
</organism>
<dbReference type="AlphaFoldDB" id="A0A7X3KBJ5"/>
<dbReference type="EMBL" id="WSRS01000004">
    <property type="protein sequence ID" value="MVX58254.1"/>
    <property type="molecule type" value="Genomic_DNA"/>
</dbReference>
<dbReference type="Proteomes" id="UP000461595">
    <property type="component" value="Unassembled WGS sequence"/>
</dbReference>
<evidence type="ECO:0000313" key="1">
    <source>
        <dbReference type="EMBL" id="MVX58254.1"/>
    </source>
</evidence>
<comment type="caution">
    <text evidence="1">The sequence shown here is derived from an EMBL/GenBank/DDBJ whole genome shotgun (WGS) entry which is preliminary data.</text>
</comment>